<keyword evidence="5" id="KW-0675">Receptor</keyword>
<dbReference type="PROSITE" id="PS00237">
    <property type="entry name" value="G_PROTEIN_RECEP_F1_1"/>
    <property type="match status" value="3"/>
</dbReference>
<proteinExistence type="inferred from homology"/>
<feature type="domain" description="G-protein coupled receptors family 1 profile" evidence="7">
    <location>
        <begin position="1"/>
        <end position="53"/>
    </location>
</feature>
<keyword evidence="5" id="KW-0807">Transducer</keyword>
<feature type="transmembrane region" description="Helical" evidence="6">
    <location>
        <begin position="241"/>
        <end position="263"/>
    </location>
</feature>
<evidence type="ECO:0000313" key="8">
    <source>
        <dbReference type="EMBL" id="CAH3137634.1"/>
    </source>
</evidence>
<gene>
    <name evidence="8" type="ORF">PMEA_00018180</name>
</gene>
<accession>A0AAU9X611</accession>
<evidence type="ECO:0000256" key="3">
    <source>
        <dbReference type="ARBA" id="ARBA00022989"/>
    </source>
</evidence>
<evidence type="ECO:0000259" key="7">
    <source>
        <dbReference type="PROSITE" id="PS50262"/>
    </source>
</evidence>
<dbReference type="PRINTS" id="PR00237">
    <property type="entry name" value="GPCRRHODOPSN"/>
</dbReference>
<feature type="transmembrane region" description="Helical" evidence="6">
    <location>
        <begin position="474"/>
        <end position="494"/>
    </location>
</feature>
<comment type="subcellular location">
    <subcellularLocation>
        <location evidence="1">Membrane</location>
    </subcellularLocation>
</comment>
<feature type="transmembrane region" description="Helical" evidence="6">
    <location>
        <begin position="712"/>
        <end position="737"/>
    </location>
</feature>
<feature type="transmembrane region" description="Helical" evidence="6">
    <location>
        <begin position="890"/>
        <end position="913"/>
    </location>
</feature>
<dbReference type="GO" id="GO:0004930">
    <property type="term" value="F:G protein-coupled receptor activity"/>
    <property type="evidence" value="ECO:0007669"/>
    <property type="project" value="UniProtKB-KW"/>
</dbReference>
<dbReference type="Gene3D" id="1.20.1070.10">
    <property type="entry name" value="Rhodopsin 7-helix transmembrane proteins"/>
    <property type="match status" value="4"/>
</dbReference>
<feature type="transmembrane region" description="Helical" evidence="6">
    <location>
        <begin position="42"/>
        <end position="60"/>
    </location>
</feature>
<dbReference type="EMBL" id="CALNXJ010000031">
    <property type="protein sequence ID" value="CAH3137634.1"/>
    <property type="molecule type" value="Genomic_DNA"/>
</dbReference>
<feature type="transmembrane region" description="Helical" evidence="6">
    <location>
        <begin position="925"/>
        <end position="947"/>
    </location>
</feature>
<keyword evidence="9" id="KW-1185">Reference proteome</keyword>
<evidence type="ECO:0000256" key="1">
    <source>
        <dbReference type="ARBA" id="ARBA00004370"/>
    </source>
</evidence>
<organism evidence="8 9">
    <name type="scientific">Pocillopora meandrina</name>
    <dbReference type="NCBI Taxonomy" id="46732"/>
    <lineage>
        <taxon>Eukaryota</taxon>
        <taxon>Metazoa</taxon>
        <taxon>Cnidaria</taxon>
        <taxon>Anthozoa</taxon>
        <taxon>Hexacorallia</taxon>
        <taxon>Scleractinia</taxon>
        <taxon>Astrocoeniina</taxon>
        <taxon>Pocilloporidae</taxon>
        <taxon>Pocillopora</taxon>
    </lineage>
</organism>
<feature type="transmembrane region" description="Helical" evidence="6">
    <location>
        <begin position="294"/>
        <end position="314"/>
    </location>
</feature>
<evidence type="ECO:0000256" key="5">
    <source>
        <dbReference type="RuleBase" id="RU000688"/>
    </source>
</evidence>
<sequence length="992" mass="112865">MVMIFPVIFGICYGLMSVIYVLRKFTSYNSGPVSVSVSFIKVLFNSAVNPFVYALLNRHWRSLPAALILCTMVVSDTANYVITAILLTLVAVDIAGNTLLCLIIKRHLQMRIPINYLLVNLAISDILYATFITPKIVVSFNIVHPDGTAGSVLCKLVTGGNLAWLPGITSVVTLVAIAVERYYTVLYPLDPDRKLTHRKLKVIVITSWLFSIIFNIPKFLVRTFDNQKNHCVQTWPKKWMIKAYSLAWLFLVVVSVGIMIVLYSKVVYTLWCKPNDGNPLNYQQQSVLKVRKRVTLMVLTVSVIFAICWGAESIEYVLRFLTTLNITFVHITIVDMLVLLNCLTAHHEKMPESIALTIIIVILVTADIVGNSLVCFIVKKHRDMRIPINFLLVNLAVSDIMIAIFLAPEYIFSLMFTHPDGVTGTVLCRLLTGGNFAWVGASSSVFTLVFIAIERYYAIIYPYDGKKKLTNTKLKVIIPFCWILAFSLNVPIFLAMNFKNTLGDCEEDWPQEWMGKANSMMWLVTMTFFPMTLMTAAYSRIVCTLWFTQIDDDQLSHRQKVRFFDLRLYRALAVIKLRKRVTAMLITVSIIFGICWFTDSTFYFLHFINSPYSDVVFAITTILILFNSSVNPFVYALVNQRFRRKIKTMFRCNCHFSKDSLCSGLLYHDEKPYSITCATVLSVLVIVVITGNSTVCTIILKYRDMRIPINFLLVNLAVSDIMIAIFLAPEYIFSLMFTHPNGVTGAVLCRLLTGGNFAWVGASSSVFTLVFIAIERYYAVKYPYDEKGKLTNTKLKVIIPFCWILAFTLNVPTFLALNFKNTLGDCEEDWPQEWMGIANSMNWLVTMTVLPMTLMTAFYSRIVCTLWFTPTDDNQLSHRQKAVIKLRKRVTAMVITVSFIFGVCWLTDSTFYFLHFINSPYSDVVFYITTILILFNSAVNPFVYALVNQRFRQKIKTMFRCNCVATNRIGPTIHSTGKIVLPTVATTLPNLQ</sequence>
<evidence type="ECO:0000256" key="4">
    <source>
        <dbReference type="ARBA" id="ARBA00023136"/>
    </source>
</evidence>
<dbReference type="PANTHER" id="PTHR45698:SF1">
    <property type="entry name" value="TRACE AMINE-ASSOCIATED RECEPTOR 13C-LIKE"/>
    <property type="match status" value="1"/>
</dbReference>
<feature type="transmembrane region" description="Helical" evidence="6">
    <location>
        <begin position="583"/>
        <end position="605"/>
    </location>
</feature>
<feature type="transmembrane region" description="Helical" evidence="6">
    <location>
        <begin position="519"/>
        <end position="538"/>
    </location>
</feature>
<name>A0AAU9X611_9CNID</name>
<dbReference type="FunFam" id="1.20.1070.10:FF:000368">
    <property type="entry name" value="Predicted protein"/>
    <property type="match status" value="2"/>
</dbReference>
<evidence type="ECO:0000313" key="9">
    <source>
        <dbReference type="Proteomes" id="UP001159428"/>
    </source>
</evidence>
<feature type="transmembrane region" description="Helical" evidence="6">
    <location>
        <begin position="390"/>
        <end position="416"/>
    </location>
</feature>
<reference evidence="8 9" key="1">
    <citation type="submission" date="2022-05" db="EMBL/GenBank/DDBJ databases">
        <authorList>
            <consortium name="Genoscope - CEA"/>
            <person name="William W."/>
        </authorList>
    </citation>
    <scope>NUCLEOTIDE SEQUENCE [LARGE SCALE GENOMIC DNA]</scope>
</reference>
<keyword evidence="3 6" id="KW-1133">Transmembrane helix</keyword>
<feature type="transmembrane region" description="Helical" evidence="6">
    <location>
        <begin position="6"/>
        <end position="22"/>
    </location>
</feature>
<feature type="transmembrane region" description="Helical" evidence="6">
    <location>
        <begin position="757"/>
        <end position="774"/>
    </location>
</feature>
<dbReference type="Pfam" id="PF00001">
    <property type="entry name" value="7tm_1"/>
    <property type="match status" value="3"/>
</dbReference>
<keyword evidence="2 5" id="KW-0812">Transmembrane</keyword>
<dbReference type="CDD" id="cd00637">
    <property type="entry name" value="7tm_classA_rhodopsin-like"/>
    <property type="match status" value="3"/>
</dbReference>
<keyword evidence="5" id="KW-0297">G-protein coupled receptor</keyword>
<dbReference type="SUPFAM" id="SSF81321">
    <property type="entry name" value="Family A G protein-coupled receptor-like"/>
    <property type="match status" value="3"/>
</dbReference>
<dbReference type="PROSITE" id="PS50262">
    <property type="entry name" value="G_PROTEIN_RECEP_F1_2"/>
    <property type="match status" value="4"/>
</dbReference>
<feature type="transmembrane region" description="Helical" evidence="6">
    <location>
        <begin position="80"/>
        <end position="104"/>
    </location>
</feature>
<dbReference type="AlphaFoldDB" id="A0AAU9X611"/>
<feature type="transmembrane region" description="Helical" evidence="6">
    <location>
        <begin position="354"/>
        <end position="378"/>
    </location>
</feature>
<feature type="transmembrane region" description="Helical" evidence="6">
    <location>
        <begin position="843"/>
        <end position="869"/>
    </location>
</feature>
<dbReference type="PANTHER" id="PTHR45698">
    <property type="entry name" value="TRACE AMINE-ASSOCIATED RECEPTOR 19N-RELATED"/>
    <property type="match status" value="1"/>
</dbReference>
<evidence type="ECO:0000256" key="6">
    <source>
        <dbReference type="SAM" id="Phobius"/>
    </source>
</evidence>
<dbReference type="Proteomes" id="UP001159428">
    <property type="component" value="Unassembled WGS sequence"/>
</dbReference>
<feature type="transmembrane region" description="Helical" evidence="6">
    <location>
        <begin position="200"/>
        <end position="221"/>
    </location>
</feature>
<feature type="transmembrane region" description="Helical" evidence="6">
    <location>
        <begin position="116"/>
        <end position="142"/>
    </location>
</feature>
<feature type="domain" description="G-protein coupled receptors family 1 profile" evidence="7">
    <location>
        <begin position="96"/>
        <end position="375"/>
    </location>
</feature>
<dbReference type="GO" id="GO:0016020">
    <property type="term" value="C:membrane"/>
    <property type="evidence" value="ECO:0007669"/>
    <property type="project" value="UniProtKB-SubCell"/>
</dbReference>
<keyword evidence="4 6" id="KW-0472">Membrane</keyword>
<feature type="transmembrane region" description="Helical" evidence="6">
    <location>
        <begin position="436"/>
        <end position="453"/>
    </location>
</feature>
<protein>
    <recommendedName>
        <fullName evidence="7">G-protein coupled receptors family 1 profile domain-containing protein</fullName>
    </recommendedName>
</protein>
<comment type="similarity">
    <text evidence="5">Belongs to the G-protein coupled receptor 1 family.</text>
</comment>
<feature type="domain" description="G-protein coupled receptors family 1 profile" evidence="7">
    <location>
        <begin position="691"/>
        <end position="944"/>
    </location>
</feature>
<comment type="caution">
    <text evidence="8">The sequence shown here is derived from an EMBL/GenBank/DDBJ whole genome shotgun (WGS) entry which is preliminary data.</text>
</comment>
<dbReference type="InterPro" id="IPR000276">
    <property type="entry name" value="GPCR_Rhodpsn"/>
</dbReference>
<dbReference type="InterPro" id="IPR017452">
    <property type="entry name" value="GPCR_Rhodpsn_7TM"/>
</dbReference>
<evidence type="ECO:0000256" key="2">
    <source>
        <dbReference type="ARBA" id="ARBA00022692"/>
    </source>
</evidence>
<dbReference type="SMART" id="SM01381">
    <property type="entry name" value="7TM_GPCR_Srsx"/>
    <property type="match status" value="1"/>
</dbReference>
<feature type="domain" description="G-protein coupled receptors family 1 profile" evidence="7">
    <location>
        <begin position="370"/>
        <end position="635"/>
    </location>
</feature>
<feature type="transmembrane region" description="Helical" evidence="6">
    <location>
        <begin position="617"/>
        <end position="638"/>
    </location>
</feature>
<feature type="transmembrane region" description="Helical" evidence="6">
    <location>
        <begin position="795"/>
        <end position="815"/>
    </location>
</feature>
<feature type="non-terminal residue" evidence="8">
    <location>
        <position position="992"/>
    </location>
</feature>